<evidence type="ECO:0000256" key="1">
    <source>
        <dbReference type="ARBA" id="ARBA00004651"/>
    </source>
</evidence>
<dbReference type="EMBL" id="KK852771">
    <property type="protein sequence ID" value="KDR16860.1"/>
    <property type="molecule type" value="Genomic_DNA"/>
</dbReference>
<keyword evidence="7 8" id="KW-0807">Transducer</keyword>
<evidence type="ECO:0000256" key="3">
    <source>
        <dbReference type="ARBA" id="ARBA00022692"/>
    </source>
</evidence>
<evidence type="ECO:0000256" key="5">
    <source>
        <dbReference type="ARBA" id="ARBA00023136"/>
    </source>
</evidence>
<keyword evidence="4 8" id="KW-1133">Transmembrane helix</keyword>
<comment type="function">
    <text evidence="8">Gustatory receptor which mediates acceptance or avoidance behavior, depending on its substrates.</text>
</comment>
<evidence type="ECO:0000256" key="2">
    <source>
        <dbReference type="ARBA" id="ARBA00022475"/>
    </source>
</evidence>
<evidence type="ECO:0000256" key="7">
    <source>
        <dbReference type="ARBA" id="ARBA00023224"/>
    </source>
</evidence>
<dbReference type="GO" id="GO:0008049">
    <property type="term" value="P:male courtship behavior"/>
    <property type="evidence" value="ECO:0007669"/>
    <property type="project" value="TreeGrafter"/>
</dbReference>
<proteinExistence type="inferred from homology"/>
<feature type="chain" id="PRO_5001644917" description="Gustatory receptor" evidence="9">
    <location>
        <begin position="33"/>
        <end position="469"/>
    </location>
</feature>
<dbReference type="GO" id="GO:0030424">
    <property type="term" value="C:axon"/>
    <property type="evidence" value="ECO:0007669"/>
    <property type="project" value="TreeGrafter"/>
</dbReference>
<feature type="transmembrane region" description="Helical" evidence="8">
    <location>
        <begin position="89"/>
        <end position="109"/>
    </location>
</feature>
<dbReference type="PANTHER" id="PTHR21143:SF134">
    <property type="entry name" value="GUSTATORY RECEPTOR"/>
    <property type="match status" value="1"/>
</dbReference>
<dbReference type="GO" id="GO:0043025">
    <property type="term" value="C:neuronal cell body"/>
    <property type="evidence" value="ECO:0007669"/>
    <property type="project" value="TreeGrafter"/>
</dbReference>
<dbReference type="GO" id="GO:0007165">
    <property type="term" value="P:signal transduction"/>
    <property type="evidence" value="ECO:0007669"/>
    <property type="project" value="UniProtKB-KW"/>
</dbReference>
<protein>
    <recommendedName>
        <fullName evidence="8">Gustatory receptor</fullName>
    </recommendedName>
</protein>
<evidence type="ECO:0000256" key="9">
    <source>
        <dbReference type="SAM" id="SignalP"/>
    </source>
</evidence>
<dbReference type="AlphaFoldDB" id="A0A067RAW0"/>
<dbReference type="GO" id="GO:0005886">
    <property type="term" value="C:plasma membrane"/>
    <property type="evidence" value="ECO:0007669"/>
    <property type="project" value="UniProtKB-SubCell"/>
</dbReference>
<dbReference type="Proteomes" id="UP000027135">
    <property type="component" value="Unassembled WGS sequence"/>
</dbReference>
<organism evidence="10 11">
    <name type="scientific">Zootermopsis nevadensis</name>
    <name type="common">Dampwood termite</name>
    <dbReference type="NCBI Taxonomy" id="136037"/>
    <lineage>
        <taxon>Eukaryota</taxon>
        <taxon>Metazoa</taxon>
        <taxon>Ecdysozoa</taxon>
        <taxon>Arthropoda</taxon>
        <taxon>Hexapoda</taxon>
        <taxon>Insecta</taxon>
        <taxon>Pterygota</taxon>
        <taxon>Neoptera</taxon>
        <taxon>Polyneoptera</taxon>
        <taxon>Dictyoptera</taxon>
        <taxon>Blattodea</taxon>
        <taxon>Blattoidea</taxon>
        <taxon>Termitoidae</taxon>
        <taxon>Termopsidae</taxon>
        <taxon>Zootermopsis</taxon>
    </lineage>
</organism>
<dbReference type="InterPro" id="IPR013604">
    <property type="entry name" value="7TM_chemorcpt"/>
</dbReference>
<comment type="similarity">
    <text evidence="8">Belongs to the insect chemoreceptor superfamily. Gustatory receptor (GR) family.</text>
</comment>
<evidence type="ECO:0000256" key="8">
    <source>
        <dbReference type="RuleBase" id="RU363108"/>
    </source>
</evidence>
<evidence type="ECO:0000313" key="10">
    <source>
        <dbReference type="EMBL" id="KDR16860.1"/>
    </source>
</evidence>
<dbReference type="Pfam" id="PF08395">
    <property type="entry name" value="7tm_7"/>
    <property type="match status" value="1"/>
</dbReference>
<evidence type="ECO:0000256" key="4">
    <source>
        <dbReference type="ARBA" id="ARBA00022989"/>
    </source>
</evidence>
<keyword evidence="5 8" id="KW-0472">Membrane</keyword>
<keyword evidence="6 8" id="KW-0675">Receptor</keyword>
<evidence type="ECO:0000313" key="11">
    <source>
        <dbReference type="Proteomes" id="UP000027135"/>
    </source>
</evidence>
<feature type="signal peptide" evidence="9">
    <location>
        <begin position="1"/>
        <end position="32"/>
    </location>
</feature>
<gene>
    <name evidence="10" type="ORF">L798_08602</name>
</gene>
<reference evidence="10 11" key="1">
    <citation type="journal article" date="2014" name="Nat. Commun.">
        <title>Molecular traces of alternative social organization in a termite genome.</title>
        <authorList>
            <person name="Terrapon N."/>
            <person name="Li C."/>
            <person name="Robertson H.M."/>
            <person name="Ji L."/>
            <person name="Meng X."/>
            <person name="Booth W."/>
            <person name="Chen Z."/>
            <person name="Childers C.P."/>
            <person name="Glastad K.M."/>
            <person name="Gokhale K."/>
            <person name="Gowin J."/>
            <person name="Gronenberg W."/>
            <person name="Hermansen R.A."/>
            <person name="Hu H."/>
            <person name="Hunt B.G."/>
            <person name="Huylmans A.K."/>
            <person name="Khalil S.M."/>
            <person name="Mitchell R.D."/>
            <person name="Munoz-Torres M.C."/>
            <person name="Mustard J.A."/>
            <person name="Pan H."/>
            <person name="Reese J.T."/>
            <person name="Scharf M.E."/>
            <person name="Sun F."/>
            <person name="Vogel H."/>
            <person name="Xiao J."/>
            <person name="Yang W."/>
            <person name="Yang Z."/>
            <person name="Yang Z."/>
            <person name="Zhou J."/>
            <person name="Zhu J."/>
            <person name="Brent C.S."/>
            <person name="Elsik C.G."/>
            <person name="Goodisman M.A."/>
            <person name="Liberles D.A."/>
            <person name="Roe R.M."/>
            <person name="Vargo E.L."/>
            <person name="Vilcinskas A."/>
            <person name="Wang J."/>
            <person name="Bornberg-Bauer E."/>
            <person name="Korb J."/>
            <person name="Zhang G."/>
            <person name="Liebig J."/>
        </authorList>
    </citation>
    <scope>NUCLEOTIDE SEQUENCE [LARGE SCALE GENOMIC DNA]</scope>
    <source>
        <tissue evidence="10">Whole organism</tissue>
    </source>
</reference>
<dbReference type="InParanoid" id="A0A067RAW0"/>
<name>A0A067RAW0_ZOONE</name>
<keyword evidence="9" id="KW-0732">Signal</keyword>
<feature type="transmembrane region" description="Helical" evidence="8">
    <location>
        <begin position="448"/>
        <end position="468"/>
    </location>
</feature>
<keyword evidence="3 8" id="KW-0812">Transmembrane</keyword>
<evidence type="ECO:0000256" key="6">
    <source>
        <dbReference type="ARBA" id="ARBA00023170"/>
    </source>
</evidence>
<sequence length="469" mass="52136">MVCKVLRLLSSVIPDSNTLLLLLLLLAVNSLGTRNCQTMSGSNIYSALKPLYLATKLVGLAPYPAGKTGTAIPDVTTKSRFGFCTLHNYIAFLYLLAWFIFNVTWEGIYRYPKLSNRSIIPIVIRTCSFASMCLSSLILCHRGTHEEFCTKIALVDQILLGKKASLSYMKTKLIVVIEILLMVVMSCFMILFDMNGRNVSFISTVKLSGWIVGGVIGTITIIQFVIYVLILKNRFRKLNRQLSAMVVRGFEKETLETLLPILDQPNKIGFAGEVNVVHGSKNLHKNDPLFLSVSNIRNQVLQYNNNHIRALRLSHGILCDTVKIVNSDYGFQILSELSYAFVSFVMFSFVAMDAKNDPTVADCEIGSSCVRVITDLCISCLCILKVVTIAASCHAVTSEISDTSIIVQKLVSPRYISGDTLSELQLFSQQLWNTDSRFTAFGFFELNLNLLCSMAGTATTYIVVLLQLK</sequence>
<dbReference type="GO" id="GO:0030425">
    <property type="term" value="C:dendrite"/>
    <property type="evidence" value="ECO:0007669"/>
    <property type="project" value="TreeGrafter"/>
</dbReference>
<keyword evidence="2 8" id="KW-1003">Cell membrane</keyword>
<feature type="transmembrane region" description="Helical" evidence="8">
    <location>
        <begin position="173"/>
        <end position="192"/>
    </location>
</feature>
<comment type="caution">
    <text evidence="8">Lacks conserved residue(s) required for the propagation of feature annotation.</text>
</comment>
<accession>A0A067RAW0</accession>
<dbReference type="PANTHER" id="PTHR21143">
    <property type="entry name" value="INVERTEBRATE GUSTATORY RECEPTOR"/>
    <property type="match status" value="1"/>
</dbReference>
<dbReference type="GO" id="GO:0050909">
    <property type="term" value="P:sensory perception of taste"/>
    <property type="evidence" value="ECO:0007669"/>
    <property type="project" value="InterPro"/>
</dbReference>
<feature type="transmembrane region" description="Helical" evidence="8">
    <location>
        <begin position="207"/>
        <end position="230"/>
    </location>
</feature>
<comment type="subcellular location">
    <subcellularLocation>
        <location evidence="1 8">Cell membrane</location>
        <topology evidence="1 8">Multi-pass membrane protein</topology>
    </subcellularLocation>
</comment>
<dbReference type="GO" id="GO:0007635">
    <property type="term" value="P:chemosensory behavior"/>
    <property type="evidence" value="ECO:0007669"/>
    <property type="project" value="TreeGrafter"/>
</dbReference>
<keyword evidence="11" id="KW-1185">Reference proteome</keyword>